<dbReference type="InterPro" id="IPR000719">
    <property type="entry name" value="Prot_kinase_dom"/>
</dbReference>
<evidence type="ECO:0000256" key="2">
    <source>
        <dbReference type="ARBA" id="ARBA00012513"/>
    </source>
</evidence>
<keyword evidence="9" id="KW-0418">Kinase</keyword>
<evidence type="ECO:0000256" key="15">
    <source>
        <dbReference type="ARBA" id="ARBA00023180"/>
    </source>
</evidence>
<keyword evidence="12 19" id="KW-0472">Membrane</keyword>
<evidence type="ECO:0000256" key="20">
    <source>
        <dbReference type="SAM" id="SignalP"/>
    </source>
</evidence>
<dbReference type="Gene3D" id="3.30.200.20">
    <property type="entry name" value="Phosphorylase Kinase, domain 1"/>
    <property type="match status" value="1"/>
</dbReference>
<dbReference type="FunFam" id="3.30.200.20:FF:000195">
    <property type="entry name" value="G-type lectin S-receptor-like serine/threonine-protein kinase"/>
    <property type="match status" value="1"/>
</dbReference>
<evidence type="ECO:0000256" key="19">
    <source>
        <dbReference type="SAM" id="Phobius"/>
    </source>
</evidence>
<dbReference type="CDD" id="cd23509">
    <property type="entry name" value="Gnk2-like"/>
    <property type="match status" value="2"/>
</dbReference>
<keyword evidence="5 19" id="KW-0812">Transmembrane</keyword>
<keyword evidence="10" id="KW-0067">ATP-binding</keyword>
<evidence type="ECO:0000256" key="11">
    <source>
        <dbReference type="ARBA" id="ARBA00022989"/>
    </source>
</evidence>
<dbReference type="GO" id="GO:0004674">
    <property type="term" value="F:protein serine/threonine kinase activity"/>
    <property type="evidence" value="ECO:0007669"/>
    <property type="project" value="UniProtKB-KW"/>
</dbReference>
<dbReference type="GO" id="GO:0005886">
    <property type="term" value="C:plasma membrane"/>
    <property type="evidence" value="ECO:0007669"/>
    <property type="project" value="TreeGrafter"/>
</dbReference>
<dbReference type="Gene3D" id="1.10.510.10">
    <property type="entry name" value="Transferase(Phosphotransferase) domain 1"/>
    <property type="match status" value="1"/>
</dbReference>
<keyword evidence="8" id="KW-0547">Nucleotide-binding</keyword>
<proteinExistence type="predicted"/>
<dbReference type="AlphaFoldDB" id="A0A445D896"/>
<organism evidence="23 24">
    <name type="scientific">Arachis hypogaea</name>
    <name type="common">Peanut</name>
    <dbReference type="NCBI Taxonomy" id="3818"/>
    <lineage>
        <taxon>Eukaryota</taxon>
        <taxon>Viridiplantae</taxon>
        <taxon>Streptophyta</taxon>
        <taxon>Embryophyta</taxon>
        <taxon>Tracheophyta</taxon>
        <taxon>Spermatophyta</taxon>
        <taxon>Magnoliopsida</taxon>
        <taxon>eudicotyledons</taxon>
        <taxon>Gunneridae</taxon>
        <taxon>Pentapetalae</taxon>
        <taxon>rosids</taxon>
        <taxon>fabids</taxon>
        <taxon>Fabales</taxon>
        <taxon>Fabaceae</taxon>
        <taxon>Papilionoideae</taxon>
        <taxon>50 kb inversion clade</taxon>
        <taxon>dalbergioids sensu lato</taxon>
        <taxon>Dalbergieae</taxon>
        <taxon>Pterocarpus clade</taxon>
        <taxon>Arachis</taxon>
    </lineage>
</organism>
<evidence type="ECO:0000256" key="6">
    <source>
        <dbReference type="ARBA" id="ARBA00022729"/>
    </source>
</evidence>
<evidence type="ECO:0000259" key="21">
    <source>
        <dbReference type="PROSITE" id="PS50011"/>
    </source>
</evidence>
<evidence type="ECO:0000256" key="3">
    <source>
        <dbReference type="ARBA" id="ARBA00022527"/>
    </source>
</evidence>
<evidence type="ECO:0000313" key="23">
    <source>
        <dbReference type="EMBL" id="RYR59224.1"/>
    </source>
</evidence>
<dbReference type="InterPro" id="IPR011009">
    <property type="entry name" value="Kinase-like_dom_sf"/>
</dbReference>
<evidence type="ECO:0000259" key="22">
    <source>
        <dbReference type="PROSITE" id="PS51473"/>
    </source>
</evidence>
<dbReference type="Pfam" id="PF07714">
    <property type="entry name" value="PK_Tyr_Ser-Thr"/>
    <property type="match status" value="1"/>
</dbReference>
<dbReference type="InterPro" id="IPR001245">
    <property type="entry name" value="Ser-Thr/Tyr_kinase_cat_dom"/>
</dbReference>
<dbReference type="PANTHER" id="PTHR27002">
    <property type="entry name" value="RECEPTOR-LIKE SERINE/THREONINE-PROTEIN KINASE SD1-8"/>
    <property type="match status" value="1"/>
</dbReference>
<evidence type="ECO:0000256" key="17">
    <source>
        <dbReference type="ARBA" id="ARBA00048679"/>
    </source>
</evidence>
<evidence type="ECO:0000256" key="1">
    <source>
        <dbReference type="ARBA" id="ARBA00004167"/>
    </source>
</evidence>
<sequence>MSRSLNSRTLFLILISTMLMKHGNSMPTYNYHDCKDPLLENATTGAIFQSDLTSLLSPLSLAASSKSFHKANVSTRLYGLFLCRADVSQDTCKNCTITASIEIKSKCASNSSAVIWYDECMLRYSKEQFFGVAQTKPLVFAWNIDDNNSTSPTETHLNAQALMYQLIEQASSRDMLFSVGKYTVNDGSEDRYGLVQCTRDINRSSCASCLSKLMERTKTCCGHSVGWRLLAPTCTIRYEKDIFYDSLEPLVSPNTSKPILPSKGPILPSKDNRNRTAKLLILHMVIPIAVFMLFCLIWSAQPKERRNQGEQLTNLIQVNNLKSSSRSYFKDQGMIALEDNKGEIQCFSLSTIKVATNSFSDDTKLGEGGFGPVFKGKLNNGKEIAVKRLSFKSRQGIEEFKNEVTLIAKLQHKNLVRLLGCCLDRNEKLLVYEYMANTGLDAFLFDQNKRGKLDWPKREKIINGIARGLSYLHEDSRLKIIHRDLKASNVLLDQDMNPKISDFGTARIFYSDQIEASTERVVGTYGYMAPEYALEGSFSVKSDVYSFGVLMLEILSGRKNIGFFQPERRRDQTLTLISYAWRLWSEGKELEFLDHVLVNACPINVALRWIHIGLLCVQERPKDRPTMSSVILMLGSTTALPLPLAPPFSLSNYYDNTSDEFSITEEKEEEVEEGEDDNSNSFSVKL</sequence>
<protein>
    <recommendedName>
        <fullName evidence="2">non-specific serine/threonine protein kinase</fullName>
        <ecNumber evidence="2">2.7.11.1</ecNumber>
    </recommendedName>
</protein>
<comment type="catalytic activity">
    <reaction evidence="16">
        <text>L-threonyl-[protein] + ATP = O-phospho-L-threonyl-[protein] + ADP + H(+)</text>
        <dbReference type="Rhea" id="RHEA:46608"/>
        <dbReference type="Rhea" id="RHEA-COMP:11060"/>
        <dbReference type="Rhea" id="RHEA-COMP:11605"/>
        <dbReference type="ChEBI" id="CHEBI:15378"/>
        <dbReference type="ChEBI" id="CHEBI:30013"/>
        <dbReference type="ChEBI" id="CHEBI:30616"/>
        <dbReference type="ChEBI" id="CHEBI:61977"/>
        <dbReference type="ChEBI" id="CHEBI:456216"/>
        <dbReference type="EC" id="2.7.11.1"/>
    </reaction>
</comment>
<dbReference type="Proteomes" id="UP000289738">
    <property type="component" value="Chromosome A05"/>
</dbReference>
<accession>A0A445D896</accession>
<dbReference type="EMBL" id="SDMP01000005">
    <property type="protein sequence ID" value="RYR59224.1"/>
    <property type="molecule type" value="Genomic_DNA"/>
</dbReference>
<evidence type="ECO:0000256" key="9">
    <source>
        <dbReference type="ARBA" id="ARBA00022777"/>
    </source>
</evidence>
<keyword evidence="6 20" id="KW-0732">Signal</keyword>
<dbReference type="GO" id="GO:0005524">
    <property type="term" value="F:ATP binding"/>
    <property type="evidence" value="ECO:0007669"/>
    <property type="project" value="UniProtKB-KW"/>
</dbReference>
<feature type="domain" description="Protein kinase" evidence="21">
    <location>
        <begin position="359"/>
        <end position="640"/>
    </location>
</feature>
<evidence type="ECO:0000256" key="18">
    <source>
        <dbReference type="SAM" id="MobiDB-lite"/>
    </source>
</evidence>
<dbReference type="CDD" id="cd14066">
    <property type="entry name" value="STKc_IRAK"/>
    <property type="match status" value="1"/>
</dbReference>
<keyword evidence="15" id="KW-0325">Glycoprotein</keyword>
<comment type="catalytic activity">
    <reaction evidence="17">
        <text>L-seryl-[protein] + ATP = O-phospho-L-seryl-[protein] + ADP + H(+)</text>
        <dbReference type="Rhea" id="RHEA:17989"/>
        <dbReference type="Rhea" id="RHEA-COMP:9863"/>
        <dbReference type="Rhea" id="RHEA-COMP:11604"/>
        <dbReference type="ChEBI" id="CHEBI:15378"/>
        <dbReference type="ChEBI" id="CHEBI:29999"/>
        <dbReference type="ChEBI" id="CHEBI:30616"/>
        <dbReference type="ChEBI" id="CHEBI:83421"/>
        <dbReference type="ChEBI" id="CHEBI:456216"/>
        <dbReference type="EC" id="2.7.11.1"/>
    </reaction>
</comment>
<dbReference type="PROSITE" id="PS51473">
    <property type="entry name" value="GNK2"/>
    <property type="match status" value="2"/>
</dbReference>
<dbReference type="Gramene" id="arahy.Tifrunner.gnm2.ann2.Ah05g178700.1">
    <property type="protein sequence ID" value="arahy.Tifrunner.gnm2.ann2.Ah05g178700.1-CDS"/>
    <property type="gene ID" value="arahy.Tifrunner.gnm2.ann2.Ah05g178700"/>
</dbReference>
<comment type="caution">
    <text evidence="23">The sequence shown here is derived from an EMBL/GenBank/DDBJ whole genome shotgun (WGS) entry which is preliminary data.</text>
</comment>
<evidence type="ECO:0000256" key="16">
    <source>
        <dbReference type="ARBA" id="ARBA00047899"/>
    </source>
</evidence>
<dbReference type="SMR" id="A0A445D896"/>
<dbReference type="Gene3D" id="3.30.430.20">
    <property type="entry name" value="Gnk2 domain, C-X8-C-X2-C motif"/>
    <property type="match status" value="2"/>
</dbReference>
<feature type="compositionally biased region" description="Acidic residues" evidence="18">
    <location>
        <begin position="662"/>
        <end position="678"/>
    </location>
</feature>
<evidence type="ECO:0000256" key="8">
    <source>
        <dbReference type="ARBA" id="ARBA00022741"/>
    </source>
</evidence>
<feature type="chain" id="PRO_5019385543" description="non-specific serine/threonine protein kinase" evidence="20">
    <location>
        <begin position="26"/>
        <end position="686"/>
    </location>
</feature>
<evidence type="ECO:0000256" key="12">
    <source>
        <dbReference type="ARBA" id="ARBA00023136"/>
    </source>
</evidence>
<feature type="domain" description="Gnk2-homologous" evidence="22">
    <location>
        <begin position="135"/>
        <end position="243"/>
    </location>
</feature>
<dbReference type="Pfam" id="PF01657">
    <property type="entry name" value="Stress-antifung"/>
    <property type="match status" value="2"/>
</dbReference>
<evidence type="ECO:0000256" key="4">
    <source>
        <dbReference type="ARBA" id="ARBA00022679"/>
    </source>
</evidence>
<evidence type="ECO:0000256" key="10">
    <source>
        <dbReference type="ARBA" id="ARBA00022840"/>
    </source>
</evidence>
<dbReference type="SUPFAM" id="SSF56112">
    <property type="entry name" value="Protein kinase-like (PK-like)"/>
    <property type="match status" value="1"/>
</dbReference>
<dbReference type="InterPro" id="IPR038408">
    <property type="entry name" value="GNK2_sf"/>
</dbReference>
<comment type="subcellular location">
    <subcellularLocation>
        <location evidence="1">Membrane</location>
        <topology evidence="1">Single-pass membrane protein</topology>
    </subcellularLocation>
</comment>
<evidence type="ECO:0000256" key="13">
    <source>
        <dbReference type="ARBA" id="ARBA00023157"/>
    </source>
</evidence>
<feature type="domain" description="Gnk2-homologous" evidence="22">
    <location>
        <begin position="30"/>
        <end position="129"/>
    </location>
</feature>
<dbReference type="InterPro" id="IPR002902">
    <property type="entry name" value="GNK2"/>
</dbReference>
<dbReference type="InterPro" id="IPR008271">
    <property type="entry name" value="Ser/Thr_kinase_AS"/>
</dbReference>
<evidence type="ECO:0000256" key="5">
    <source>
        <dbReference type="ARBA" id="ARBA00022692"/>
    </source>
</evidence>
<dbReference type="PROSITE" id="PS50011">
    <property type="entry name" value="PROTEIN_KINASE_DOM"/>
    <property type="match status" value="1"/>
</dbReference>
<feature type="signal peptide" evidence="20">
    <location>
        <begin position="1"/>
        <end position="25"/>
    </location>
</feature>
<dbReference type="SMART" id="SM00220">
    <property type="entry name" value="S_TKc"/>
    <property type="match status" value="1"/>
</dbReference>
<keyword evidence="7" id="KW-0677">Repeat</keyword>
<feature type="region of interest" description="Disordered" evidence="18">
    <location>
        <begin position="661"/>
        <end position="686"/>
    </location>
</feature>
<evidence type="ECO:0000256" key="7">
    <source>
        <dbReference type="ARBA" id="ARBA00022737"/>
    </source>
</evidence>
<evidence type="ECO:0000313" key="24">
    <source>
        <dbReference type="Proteomes" id="UP000289738"/>
    </source>
</evidence>
<dbReference type="OrthoDB" id="4062651at2759"/>
<keyword evidence="11 19" id="KW-1133">Transmembrane helix</keyword>
<gene>
    <name evidence="23" type="ORF">Ahy_A05g025068</name>
</gene>
<dbReference type="PROSITE" id="PS00108">
    <property type="entry name" value="PROTEIN_KINASE_ST"/>
    <property type="match status" value="1"/>
</dbReference>
<dbReference type="FunFam" id="1.10.510.10:FF:001697">
    <property type="entry name" value="Uncharacterized protein"/>
    <property type="match status" value="1"/>
</dbReference>
<keyword evidence="24" id="KW-1185">Reference proteome</keyword>
<name>A0A445D896_ARAHY</name>
<feature type="transmembrane region" description="Helical" evidence="19">
    <location>
        <begin position="279"/>
        <end position="298"/>
    </location>
</feature>
<keyword evidence="13" id="KW-1015">Disulfide bond</keyword>
<keyword evidence="14" id="KW-0675">Receptor</keyword>
<keyword evidence="3" id="KW-0723">Serine/threonine-protein kinase</keyword>
<dbReference type="PANTHER" id="PTHR27002:SF804">
    <property type="entry name" value="OS02G0710500 PROTEIN"/>
    <property type="match status" value="1"/>
</dbReference>
<reference evidence="23 24" key="1">
    <citation type="submission" date="2019-01" db="EMBL/GenBank/DDBJ databases">
        <title>Sequencing of cultivated peanut Arachis hypogaea provides insights into genome evolution and oil improvement.</title>
        <authorList>
            <person name="Chen X."/>
        </authorList>
    </citation>
    <scope>NUCLEOTIDE SEQUENCE [LARGE SCALE GENOMIC DNA]</scope>
    <source>
        <strain evidence="24">cv. Fuhuasheng</strain>
        <tissue evidence="23">Leaves</tissue>
    </source>
</reference>
<dbReference type="EC" id="2.7.11.1" evidence="2"/>
<keyword evidence="4" id="KW-0808">Transferase</keyword>
<evidence type="ECO:0000256" key="14">
    <source>
        <dbReference type="ARBA" id="ARBA00023170"/>
    </source>
</evidence>